<dbReference type="Gene3D" id="2.60.40.1180">
    <property type="entry name" value="Golgi alpha-mannosidase II"/>
    <property type="match status" value="1"/>
</dbReference>
<reference evidence="3 4" key="1">
    <citation type="journal article" date="2023" name="G3 (Bethesda)">
        <title>A chromosome-level genome assembly of Zasmidium syzygii isolated from banana leaves.</title>
        <authorList>
            <person name="van Westerhoven A.C."/>
            <person name="Mehrabi R."/>
            <person name="Talebi R."/>
            <person name="Steentjes M.B.F."/>
            <person name="Corcolon B."/>
            <person name="Chong P.A."/>
            <person name="Kema G.H.J."/>
            <person name="Seidl M.F."/>
        </authorList>
    </citation>
    <scope>NUCLEOTIDE SEQUENCE [LARGE SCALE GENOMIC DNA]</scope>
    <source>
        <strain evidence="3 4">P124</strain>
    </source>
</reference>
<keyword evidence="4" id="KW-1185">Reference proteome</keyword>
<dbReference type="PANTHER" id="PTHR36183">
    <property type="entry name" value="BETA-GLUCURONIDASE"/>
    <property type="match status" value="1"/>
</dbReference>
<name>A0ABR0EE57_ZASCE</name>
<feature type="signal peptide" evidence="1">
    <location>
        <begin position="1"/>
        <end position="18"/>
    </location>
</feature>
<dbReference type="Pfam" id="PF16862">
    <property type="entry name" value="Glyco_hydro_79C"/>
    <property type="match status" value="1"/>
</dbReference>
<proteinExistence type="predicted"/>
<dbReference type="InterPro" id="IPR052974">
    <property type="entry name" value="GH79_Enzymes"/>
</dbReference>
<evidence type="ECO:0000313" key="3">
    <source>
        <dbReference type="EMBL" id="KAK4499664.1"/>
    </source>
</evidence>
<feature type="domain" description="Beta-glucuronidase C-terminal" evidence="2">
    <location>
        <begin position="401"/>
        <end position="508"/>
    </location>
</feature>
<dbReference type="Gene3D" id="3.20.20.80">
    <property type="entry name" value="Glycosidases"/>
    <property type="match status" value="1"/>
</dbReference>
<dbReference type="InterPro" id="IPR031728">
    <property type="entry name" value="GlcAase_C"/>
</dbReference>
<dbReference type="Proteomes" id="UP001305779">
    <property type="component" value="Unassembled WGS sequence"/>
</dbReference>
<keyword evidence="1" id="KW-0732">Signal</keyword>
<dbReference type="SUPFAM" id="SSF51445">
    <property type="entry name" value="(Trans)glycosidases"/>
    <property type="match status" value="1"/>
</dbReference>
<organism evidence="3 4">
    <name type="scientific">Zasmidium cellare</name>
    <name type="common">Wine cellar mold</name>
    <name type="synonym">Racodium cellare</name>
    <dbReference type="NCBI Taxonomy" id="395010"/>
    <lineage>
        <taxon>Eukaryota</taxon>
        <taxon>Fungi</taxon>
        <taxon>Dikarya</taxon>
        <taxon>Ascomycota</taxon>
        <taxon>Pezizomycotina</taxon>
        <taxon>Dothideomycetes</taxon>
        <taxon>Dothideomycetidae</taxon>
        <taxon>Mycosphaerellales</taxon>
        <taxon>Mycosphaerellaceae</taxon>
        <taxon>Zasmidium</taxon>
    </lineage>
</organism>
<gene>
    <name evidence="3" type="ORF">PRZ48_010182</name>
</gene>
<sequence>MPSPLLLLLLTGASLTCQSPVSIETRPRLTASLPATAPKDASDVIDHGYPALAFSSHSFHEYTGSKASPNTFSANLIETIANRTGSSVHIRVGGTSGDFAHYQADQNVAVKLPSGAKAGGIPRGMALGSPWFEGFANFPSVKWTYMAHFANESDISNSVAGVQEALKYIGPNLEALEIGNEIDLYPNDNRPKGYNAAQYVEQWHEYEDAITKAFGEKQYQAPVFANNKCPFCIANTFQKGQDSKKNVRSAALHHYMDEGPVPVSDVQSHYLNHSRIVDQTSAFQLPVAFLKANHPDIPLYLAEVNSNTYSTDNYDVLGTFGSALWLVDFLMYGMVLNIGRVNVQQSTGFSYASWRAVEYNGLAPAVLPPYYAHPFVADVIGNGKDKVRVTDLRLSQDKFAGYGIYEGSPGQLKKIVLLNLELYNSTTGGARPSSTMDLDLGSASKNAKIEKLTAPGAEVQDASKISWKGDSWTYQSHGRAVPGASTTEHKSVSGGRLSVTVQASEAVLVTLS</sequence>
<evidence type="ECO:0000259" key="2">
    <source>
        <dbReference type="Pfam" id="PF16862"/>
    </source>
</evidence>
<dbReference type="EMBL" id="JAXOVC010000007">
    <property type="protein sequence ID" value="KAK4499664.1"/>
    <property type="molecule type" value="Genomic_DNA"/>
</dbReference>
<comment type="caution">
    <text evidence="3">The sequence shown here is derived from an EMBL/GenBank/DDBJ whole genome shotgun (WGS) entry which is preliminary data.</text>
</comment>
<dbReference type="InterPro" id="IPR017853">
    <property type="entry name" value="GH"/>
</dbReference>
<feature type="chain" id="PRO_5046852306" description="Beta-glucuronidase C-terminal domain-containing protein" evidence="1">
    <location>
        <begin position="19"/>
        <end position="512"/>
    </location>
</feature>
<protein>
    <recommendedName>
        <fullName evidence="2">Beta-glucuronidase C-terminal domain-containing protein</fullName>
    </recommendedName>
</protein>
<dbReference type="PANTHER" id="PTHR36183:SF2">
    <property type="entry name" value="BETA-GLUCURONIDASE C-TERMINAL DOMAIN-CONTAINING PROTEIN"/>
    <property type="match status" value="1"/>
</dbReference>
<dbReference type="InterPro" id="IPR013780">
    <property type="entry name" value="Glyco_hydro_b"/>
</dbReference>
<accession>A0ABR0EE57</accession>
<evidence type="ECO:0000256" key="1">
    <source>
        <dbReference type="SAM" id="SignalP"/>
    </source>
</evidence>
<evidence type="ECO:0000313" key="4">
    <source>
        <dbReference type="Proteomes" id="UP001305779"/>
    </source>
</evidence>